<reference evidence="5 6" key="1">
    <citation type="submission" date="2016-12" db="EMBL/GenBank/DDBJ databases">
        <authorList>
            <person name="Song W.-J."/>
            <person name="Kurnit D.M."/>
        </authorList>
    </citation>
    <scope>NUCLEOTIDE SEQUENCE [LARGE SCALE GENOMIC DNA]</scope>
    <source>
        <strain evidence="5 6">CGMCC 1.10808</strain>
    </source>
</reference>
<dbReference type="InterPro" id="IPR037171">
    <property type="entry name" value="NagB/RpiA_transferase-like"/>
</dbReference>
<evidence type="ECO:0000313" key="6">
    <source>
        <dbReference type="Proteomes" id="UP000184066"/>
    </source>
</evidence>
<dbReference type="OrthoDB" id="9801938at2"/>
<evidence type="ECO:0000256" key="1">
    <source>
        <dbReference type="ARBA" id="ARBA00010638"/>
    </source>
</evidence>
<dbReference type="Proteomes" id="UP000184066">
    <property type="component" value="Unassembled WGS sequence"/>
</dbReference>
<name>A0A1M7TW89_9RHOB</name>
<dbReference type="GO" id="GO:0035999">
    <property type="term" value="P:tetrahydrofolate interconversion"/>
    <property type="evidence" value="ECO:0007669"/>
    <property type="project" value="TreeGrafter"/>
</dbReference>
<dbReference type="STRING" id="1189325.SAMN04488119_101542"/>
<evidence type="ECO:0000313" key="5">
    <source>
        <dbReference type="EMBL" id="SHN74893.1"/>
    </source>
</evidence>
<evidence type="ECO:0000256" key="4">
    <source>
        <dbReference type="RuleBase" id="RU361279"/>
    </source>
</evidence>
<keyword evidence="4" id="KW-0460">Magnesium</keyword>
<accession>A0A1M7TW89</accession>
<dbReference type="Pfam" id="PF01812">
    <property type="entry name" value="5-FTHF_cyc-lig"/>
    <property type="match status" value="1"/>
</dbReference>
<comment type="catalytic activity">
    <reaction evidence="4">
        <text>(6S)-5-formyl-5,6,7,8-tetrahydrofolate + ATP = (6R)-5,10-methenyltetrahydrofolate + ADP + phosphate</text>
        <dbReference type="Rhea" id="RHEA:10488"/>
        <dbReference type="ChEBI" id="CHEBI:30616"/>
        <dbReference type="ChEBI" id="CHEBI:43474"/>
        <dbReference type="ChEBI" id="CHEBI:57455"/>
        <dbReference type="ChEBI" id="CHEBI:57457"/>
        <dbReference type="ChEBI" id="CHEBI:456216"/>
        <dbReference type="EC" id="6.3.3.2"/>
    </reaction>
</comment>
<dbReference type="GO" id="GO:0046872">
    <property type="term" value="F:metal ion binding"/>
    <property type="evidence" value="ECO:0007669"/>
    <property type="project" value="UniProtKB-KW"/>
</dbReference>
<dbReference type="AlphaFoldDB" id="A0A1M7TW89"/>
<dbReference type="InterPro" id="IPR024185">
    <property type="entry name" value="FTHF_cligase-like_sf"/>
</dbReference>
<dbReference type="EC" id="6.3.3.2" evidence="4"/>
<proteinExistence type="inferred from homology"/>
<dbReference type="SUPFAM" id="SSF100950">
    <property type="entry name" value="NagB/RpiA/CoA transferase-like"/>
    <property type="match status" value="1"/>
</dbReference>
<evidence type="ECO:0000256" key="3">
    <source>
        <dbReference type="ARBA" id="ARBA00022840"/>
    </source>
</evidence>
<comment type="cofactor">
    <cofactor evidence="4">
        <name>Mg(2+)</name>
        <dbReference type="ChEBI" id="CHEBI:18420"/>
    </cofactor>
</comment>
<evidence type="ECO:0000256" key="2">
    <source>
        <dbReference type="ARBA" id="ARBA00022741"/>
    </source>
</evidence>
<keyword evidence="6" id="KW-1185">Reference proteome</keyword>
<dbReference type="Gene3D" id="3.40.50.10420">
    <property type="entry name" value="NagB/RpiA/CoA transferase-like"/>
    <property type="match status" value="1"/>
</dbReference>
<dbReference type="NCBIfam" id="TIGR02727">
    <property type="entry name" value="MTHFS_bact"/>
    <property type="match status" value="1"/>
</dbReference>
<dbReference type="GO" id="GO:0005524">
    <property type="term" value="F:ATP binding"/>
    <property type="evidence" value="ECO:0007669"/>
    <property type="project" value="UniProtKB-KW"/>
</dbReference>
<keyword evidence="3 4" id="KW-0067">ATP-binding</keyword>
<dbReference type="RefSeq" id="WP_072748189.1">
    <property type="nucleotide sequence ID" value="NZ_FOHL01000001.1"/>
</dbReference>
<dbReference type="PANTHER" id="PTHR23407">
    <property type="entry name" value="ATPASE INHIBITOR/5-FORMYLTETRAHYDROFOLATE CYCLO-LIGASE"/>
    <property type="match status" value="1"/>
</dbReference>
<dbReference type="GO" id="GO:0009396">
    <property type="term" value="P:folic acid-containing compound biosynthetic process"/>
    <property type="evidence" value="ECO:0007669"/>
    <property type="project" value="TreeGrafter"/>
</dbReference>
<dbReference type="InterPro" id="IPR002698">
    <property type="entry name" value="FTHF_cligase"/>
</dbReference>
<gene>
    <name evidence="5" type="ORF">SAMN05216200_110122</name>
</gene>
<keyword evidence="5" id="KW-0436">Ligase</keyword>
<comment type="similarity">
    <text evidence="1 4">Belongs to the 5-formyltetrahydrofolate cyclo-ligase family.</text>
</comment>
<protein>
    <recommendedName>
        <fullName evidence="4">5-formyltetrahydrofolate cyclo-ligase</fullName>
        <ecNumber evidence="4">6.3.3.2</ecNumber>
    </recommendedName>
</protein>
<keyword evidence="4" id="KW-0479">Metal-binding</keyword>
<organism evidence="5 6">
    <name type="scientific">Oceanicella actignis</name>
    <dbReference type="NCBI Taxonomy" id="1189325"/>
    <lineage>
        <taxon>Bacteria</taxon>
        <taxon>Pseudomonadati</taxon>
        <taxon>Pseudomonadota</taxon>
        <taxon>Alphaproteobacteria</taxon>
        <taxon>Rhodobacterales</taxon>
        <taxon>Paracoccaceae</taxon>
        <taxon>Oceanicella</taxon>
    </lineage>
</organism>
<dbReference type="EMBL" id="FRDL01000010">
    <property type="protein sequence ID" value="SHN74893.1"/>
    <property type="molecule type" value="Genomic_DNA"/>
</dbReference>
<dbReference type="GO" id="GO:0030272">
    <property type="term" value="F:5-formyltetrahydrofolate cyclo-ligase activity"/>
    <property type="evidence" value="ECO:0007669"/>
    <property type="project" value="UniProtKB-EC"/>
</dbReference>
<keyword evidence="2 4" id="KW-0547">Nucleotide-binding</keyword>
<dbReference type="PANTHER" id="PTHR23407:SF1">
    <property type="entry name" value="5-FORMYLTETRAHYDROFOLATE CYCLO-LIGASE"/>
    <property type="match status" value="1"/>
</dbReference>
<sequence>MNTHDTLGQLKAAARADAFARRAAAHGVADPAPAQRALMALLEPLGPRVVAGYMAMRTEIDPAPVMAALHARGARICVPVIEGRGRPLRFREWTPDAPMVPGPFGARVPAEGDWLEPDALIVPLVAFDGGLNRLGYGGGFYDRTLAGLRAARPTFAAGFAYAAQQAEALPLEPTDQPLDAIVTEAGVLRRG</sequence>